<sequence length="63" mass="6542">MADSSRVNPLPQVLCISEGLHHTCGSGFTREAGAADIGPSTPPFFVTITSLRAHSATAKMETA</sequence>
<proteinExistence type="predicted"/>
<keyword evidence="2" id="KW-1185">Reference proteome</keyword>
<evidence type="ECO:0000313" key="1">
    <source>
        <dbReference type="EMBL" id="SPO60634.1"/>
    </source>
</evidence>
<dbReference type="EMBL" id="OPYN01000098">
    <property type="protein sequence ID" value="SPO60634.1"/>
    <property type="molecule type" value="Genomic_DNA"/>
</dbReference>
<protein>
    <submittedName>
        <fullName evidence="1">Uncharacterized protein</fullName>
    </submittedName>
</protein>
<organism evidence="1 2">
    <name type="scientific">Pseudomonas inefficax</name>
    <dbReference type="NCBI Taxonomy" id="2078786"/>
    <lineage>
        <taxon>Bacteria</taxon>
        <taxon>Pseudomonadati</taxon>
        <taxon>Pseudomonadota</taxon>
        <taxon>Gammaproteobacteria</taxon>
        <taxon>Pseudomonadales</taxon>
        <taxon>Pseudomonadaceae</taxon>
        <taxon>Pseudomonas</taxon>
    </lineage>
</organism>
<name>A0AAQ1PAH3_9PSED</name>
<comment type="caution">
    <text evidence="1">The sequence shown here is derived from an EMBL/GenBank/DDBJ whole genome shotgun (WGS) entry which is preliminary data.</text>
</comment>
<evidence type="ECO:0000313" key="2">
    <source>
        <dbReference type="Proteomes" id="UP000294335"/>
    </source>
</evidence>
<gene>
    <name evidence="1" type="ORF">JV551A3_V1_980046</name>
</gene>
<dbReference type="Proteomes" id="UP000294335">
    <property type="component" value="Unassembled WGS sequence"/>
</dbReference>
<dbReference type="AlphaFoldDB" id="A0AAQ1PAH3"/>
<reference evidence="1 2" key="1">
    <citation type="submission" date="2018-02" db="EMBL/GenBank/DDBJ databases">
        <authorList>
            <person name="Dubost A."/>
        </authorList>
    </citation>
    <scope>NUCLEOTIDE SEQUENCE [LARGE SCALE GENOMIC DNA]</scope>
    <source>
        <strain evidence="2">JV551A3</strain>
    </source>
</reference>
<accession>A0AAQ1PAH3</accession>